<reference evidence="3 4" key="1">
    <citation type="submission" date="2019-09" db="EMBL/GenBank/DDBJ databases">
        <title>Phylogeny of genus Pseudoclavibacter and closely related genus.</title>
        <authorList>
            <person name="Li Y."/>
        </authorList>
    </citation>
    <scope>NUCLEOTIDE SEQUENCE [LARGE SCALE GENOMIC DNA]</scope>
    <source>
        <strain evidence="3 4">JCM 16921</strain>
    </source>
</reference>
<gene>
    <name evidence="3" type="ORF">F8O02_00635</name>
</gene>
<evidence type="ECO:0000256" key="1">
    <source>
        <dbReference type="ARBA" id="ARBA00005254"/>
    </source>
</evidence>
<dbReference type="AlphaFoldDB" id="A0A7C8BV50"/>
<dbReference type="Proteomes" id="UP000481339">
    <property type="component" value="Unassembled WGS sequence"/>
</dbReference>
<dbReference type="PANTHER" id="PTHR43841">
    <property type="entry name" value="3-HYDROXYACYL-THIOESTER DEHYDRATASE HTDX-RELATED"/>
    <property type="match status" value="1"/>
</dbReference>
<feature type="domain" description="MaoC-like" evidence="2">
    <location>
        <begin position="14"/>
        <end position="108"/>
    </location>
</feature>
<dbReference type="EMBL" id="WBKA01000001">
    <property type="protein sequence ID" value="KAB1633482.1"/>
    <property type="molecule type" value="Genomic_DNA"/>
</dbReference>
<name>A0A7C8BV50_9MICO</name>
<protein>
    <submittedName>
        <fullName evidence="3">Acyl dehydratase</fullName>
    </submittedName>
</protein>
<evidence type="ECO:0000313" key="4">
    <source>
        <dbReference type="Proteomes" id="UP000481339"/>
    </source>
</evidence>
<dbReference type="Pfam" id="PF01575">
    <property type="entry name" value="MaoC_dehydratas"/>
    <property type="match status" value="1"/>
</dbReference>
<proteinExistence type="inferred from homology"/>
<organism evidence="3 4">
    <name type="scientific">Pseudoclavibacter caeni</name>
    <dbReference type="NCBI Taxonomy" id="908846"/>
    <lineage>
        <taxon>Bacteria</taxon>
        <taxon>Bacillati</taxon>
        <taxon>Actinomycetota</taxon>
        <taxon>Actinomycetes</taxon>
        <taxon>Micrococcales</taxon>
        <taxon>Microbacteriaceae</taxon>
        <taxon>Pseudoclavibacter</taxon>
    </lineage>
</organism>
<dbReference type="InterPro" id="IPR002539">
    <property type="entry name" value="MaoC-like_dom"/>
</dbReference>
<dbReference type="OrthoDB" id="9800237at2"/>
<dbReference type="InterPro" id="IPR029069">
    <property type="entry name" value="HotDog_dom_sf"/>
</dbReference>
<sequence>MSAQDARDLPAIEIGATFGPRTVHVTRDTLVRYAGASGDFNPIHYRDDAARAAGMPGVLAHGMLTMGIAIQPVVDWVAAGDPGRIVDYQARFTRPVLVDAEAGADVQLTVAITGIDPVDDGLHAGRRAATVRITAQFDGHPVLGKAIARVLL</sequence>
<evidence type="ECO:0000313" key="3">
    <source>
        <dbReference type="EMBL" id="KAB1633482.1"/>
    </source>
</evidence>
<accession>A0A7C8BV50</accession>
<comment type="caution">
    <text evidence="3">The sequence shown here is derived from an EMBL/GenBank/DDBJ whole genome shotgun (WGS) entry which is preliminary data.</text>
</comment>
<comment type="similarity">
    <text evidence="1">Belongs to the enoyl-CoA hydratase/isomerase family.</text>
</comment>
<dbReference type="Gene3D" id="3.10.129.10">
    <property type="entry name" value="Hotdog Thioesterase"/>
    <property type="match status" value="1"/>
</dbReference>
<evidence type="ECO:0000259" key="2">
    <source>
        <dbReference type="Pfam" id="PF01575"/>
    </source>
</evidence>
<keyword evidence="4" id="KW-1185">Reference proteome</keyword>
<dbReference type="PANTHER" id="PTHR43841:SF3">
    <property type="entry name" value="(3R)-HYDROXYACYL-ACP DEHYDRATASE SUBUNIT HADB"/>
    <property type="match status" value="1"/>
</dbReference>
<dbReference type="RefSeq" id="WP_158035261.1">
    <property type="nucleotide sequence ID" value="NZ_BAAAZV010000007.1"/>
</dbReference>
<dbReference type="SUPFAM" id="SSF54637">
    <property type="entry name" value="Thioesterase/thiol ester dehydrase-isomerase"/>
    <property type="match status" value="1"/>
</dbReference>